<sequence length="144" mass="15604">MRTSALGSLWLVASQRGALSTDPRQKLIYLTIGFSSISAFQLTHSSIQANKSEMSDDLGPLCCRSDSSMSQSSTMEAPSLPVPAMHFGLPTFEPHCQAFKGYHVAYRAPLCVYSSLGPGETVVIAMRITFFLPFIIFFASASQG</sequence>
<comment type="caution">
    <text evidence="2">The sequence shown here is derived from an EMBL/GenBank/DDBJ whole genome shotgun (WGS) entry which is preliminary data.</text>
</comment>
<proteinExistence type="predicted"/>
<evidence type="ECO:0000313" key="2">
    <source>
        <dbReference type="EMBL" id="VEL31322.1"/>
    </source>
</evidence>
<gene>
    <name evidence="2" type="ORF">PXEA_LOCUS24762</name>
</gene>
<accession>A0A448X966</accession>
<reference evidence="2" key="1">
    <citation type="submission" date="2018-11" db="EMBL/GenBank/DDBJ databases">
        <authorList>
            <consortium name="Pathogen Informatics"/>
        </authorList>
    </citation>
    <scope>NUCLEOTIDE SEQUENCE</scope>
</reference>
<dbReference type="AlphaFoldDB" id="A0A448X966"/>
<keyword evidence="3" id="KW-1185">Reference proteome</keyword>
<feature type="signal peptide" evidence="1">
    <location>
        <begin position="1"/>
        <end position="20"/>
    </location>
</feature>
<keyword evidence="1" id="KW-0732">Signal</keyword>
<feature type="chain" id="PRO_5019243680" evidence="1">
    <location>
        <begin position="21"/>
        <end position="144"/>
    </location>
</feature>
<name>A0A448X966_9PLAT</name>
<evidence type="ECO:0000256" key="1">
    <source>
        <dbReference type="SAM" id="SignalP"/>
    </source>
</evidence>
<dbReference type="Proteomes" id="UP000784294">
    <property type="component" value="Unassembled WGS sequence"/>
</dbReference>
<organism evidence="2 3">
    <name type="scientific">Protopolystoma xenopodis</name>
    <dbReference type="NCBI Taxonomy" id="117903"/>
    <lineage>
        <taxon>Eukaryota</taxon>
        <taxon>Metazoa</taxon>
        <taxon>Spiralia</taxon>
        <taxon>Lophotrochozoa</taxon>
        <taxon>Platyhelminthes</taxon>
        <taxon>Monogenea</taxon>
        <taxon>Polyopisthocotylea</taxon>
        <taxon>Polystomatidea</taxon>
        <taxon>Polystomatidae</taxon>
        <taxon>Protopolystoma</taxon>
    </lineage>
</organism>
<protein>
    <submittedName>
        <fullName evidence="2">Uncharacterized protein</fullName>
    </submittedName>
</protein>
<dbReference type="EMBL" id="CAAALY010121117">
    <property type="protein sequence ID" value="VEL31322.1"/>
    <property type="molecule type" value="Genomic_DNA"/>
</dbReference>
<evidence type="ECO:0000313" key="3">
    <source>
        <dbReference type="Proteomes" id="UP000784294"/>
    </source>
</evidence>